<evidence type="ECO:0000256" key="1">
    <source>
        <dbReference type="ARBA" id="ARBA00022723"/>
    </source>
</evidence>
<dbReference type="InterPro" id="IPR006035">
    <property type="entry name" value="Ureohydrolase"/>
</dbReference>
<comment type="similarity">
    <text evidence="4">Belongs to the arginase family.</text>
</comment>
<dbReference type="PANTHER" id="PTHR11358:SF26">
    <property type="entry name" value="GUANIDINO ACID HYDROLASE, MITOCHONDRIAL"/>
    <property type="match status" value="1"/>
</dbReference>
<dbReference type="Pfam" id="PF00491">
    <property type="entry name" value="Arginase"/>
    <property type="match status" value="1"/>
</dbReference>
<dbReference type="GO" id="GO:0008783">
    <property type="term" value="F:agmatinase activity"/>
    <property type="evidence" value="ECO:0007669"/>
    <property type="project" value="TreeGrafter"/>
</dbReference>
<dbReference type="PROSITE" id="PS51409">
    <property type="entry name" value="ARGINASE_2"/>
    <property type="match status" value="1"/>
</dbReference>
<dbReference type="PIRSF" id="PIRSF036979">
    <property type="entry name" value="Arginase"/>
    <property type="match status" value="1"/>
</dbReference>
<dbReference type="CDD" id="cd11593">
    <property type="entry name" value="Agmatinase-like_2"/>
    <property type="match status" value="1"/>
</dbReference>
<comment type="cofactor">
    <cofactor evidence="3">
        <name>Mn(2+)</name>
        <dbReference type="ChEBI" id="CHEBI:29035"/>
    </cofactor>
    <text evidence="3">Binds 2 manganese ions per subunit.</text>
</comment>
<organism evidence="5 6">
    <name type="scientific">Candidatus Azambacteria bacterium GW2011_GWC1_46_13</name>
    <dbReference type="NCBI Taxonomy" id="1618619"/>
    <lineage>
        <taxon>Bacteria</taxon>
        <taxon>Candidatus Azamiibacteriota</taxon>
    </lineage>
</organism>
<sequence length="293" mass="32405">METAKDNFLSITEYCDFKNSCFVVIPFGFELTTSYAKGTANGPKAIIKASAEVELFDEKLGYEPYKRFGIATLKPAAIPKNREKAFAGLRKKIEEIVNFGKIPVVLGGEHSVSLPAILALKKKYKDIAVLHFDAHSDLRPSYENDPLNHACAMHAVLPHVSFLASLGVRNFSAEEVPVLRKNKNKIKIFWADDFHKKGAAAIIKKILPLLKGRDIYLSFDVDVFDISLIGSSTGTPEPGGLNYYHIIDCFESILPKVNLIGADFVELRTIKNFHAPDFLVAKTLYKALTAASA</sequence>
<evidence type="ECO:0000256" key="3">
    <source>
        <dbReference type="PIRSR" id="PIRSR036979-1"/>
    </source>
</evidence>
<evidence type="ECO:0000256" key="2">
    <source>
        <dbReference type="ARBA" id="ARBA00022801"/>
    </source>
</evidence>
<dbReference type="PANTHER" id="PTHR11358">
    <property type="entry name" value="ARGINASE/AGMATINASE"/>
    <property type="match status" value="1"/>
</dbReference>
<dbReference type="GO" id="GO:0046872">
    <property type="term" value="F:metal ion binding"/>
    <property type="evidence" value="ECO:0007669"/>
    <property type="project" value="UniProtKB-KW"/>
</dbReference>
<protein>
    <submittedName>
        <fullName evidence="5">Arginase</fullName>
    </submittedName>
</protein>
<keyword evidence="1 3" id="KW-0479">Metal-binding</keyword>
<feature type="binding site" evidence="3">
    <location>
        <position position="137"/>
    </location>
    <ligand>
        <name>Mn(2+)</name>
        <dbReference type="ChEBI" id="CHEBI:29035"/>
        <label>1</label>
    </ligand>
</feature>
<reference evidence="5 6" key="1">
    <citation type="journal article" date="2015" name="Nature">
        <title>rRNA introns, odd ribosomes, and small enigmatic genomes across a large radiation of phyla.</title>
        <authorList>
            <person name="Brown C.T."/>
            <person name="Hug L.A."/>
            <person name="Thomas B.C."/>
            <person name="Sharon I."/>
            <person name="Castelle C.J."/>
            <person name="Singh A."/>
            <person name="Wilkins M.J."/>
            <person name="Williams K.H."/>
            <person name="Banfield J.F."/>
        </authorList>
    </citation>
    <scope>NUCLEOTIDE SEQUENCE [LARGE SCALE GENOMIC DNA]</scope>
</reference>
<dbReference type="InterPro" id="IPR023696">
    <property type="entry name" value="Ureohydrolase_dom_sf"/>
</dbReference>
<feature type="binding site" evidence="3">
    <location>
        <position position="220"/>
    </location>
    <ligand>
        <name>Mn(2+)</name>
        <dbReference type="ChEBI" id="CHEBI:29035"/>
        <label>1</label>
    </ligand>
</feature>
<evidence type="ECO:0000313" key="6">
    <source>
        <dbReference type="Proteomes" id="UP000034569"/>
    </source>
</evidence>
<feature type="binding site" evidence="3">
    <location>
        <position position="133"/>
    </location>
    <ligand>
        <name>Mn(2+)</name>
        <dbReference type="ChEBI" id="CHEBI:29035"/>
        <label>1</label>
    </ligand>
</feature>
<name>A0A0G1NQM5_9BACT</name>
<feature type="binding site" evidence="3">
    <location>
        <position position="222"/>
    </location>
    <ligand>
        <name>Mn(2+)</name>
        <dbReference type="ChEBI" id="CHEBI:29035"/>
        <label>1</label>
    </ligand>
</feature>
<feature type="binding site" evidence="3">
    <location>
        <position position="110"/>
    </location>
    <ligand>
        <name>Mn(2+)</name>
        <dbReference type="ChEBI" id="CHEBI:29035"/>
        <label>1</label>
    </ligand>
</feature>
<dbReference type="AlphaFoldDB" id="A0A0G1NQM5"/>
<dbReference type="Gene3D" id="3.40.800.10">
    <property type="entry name" value="Ureohydrolase domain"/>
    <property type="match status" value="1"/>
</dbReference>
<evidence type="ECO:0000256" key="4">
    <source>
        <dbReference type="PROSITE-ProRule" id="PRU00742"/>
    </source>
</evidence>
<keyword evidence="3" id="KW-0464">Manganese</keyword>
<keyword evidence="2" id="KW-0378">Hydrolase</keyword>
<dbReference type="EMBL" id="LCLU01000009">
    <property type="protein sequence ID" value="KKU22597.1"/>
    <property type="molecule type" value="Genomic_DNA"/>
</dbReference>
<accession>A0A0G1NQM5</accession>
<dbReference type="PATRIC" id="fig|1618619.3.peg.240"/>
<comment type="caution">
    <text evidence="5">The sequence shown here is derived from an EMBL/GenBank/DDBJ whole genome shotgun (WGS) entry which is preliminary data.</text>
</comment>
<evidence type="ECO:0000313" key="5">
    <source>
        <dbReference type="EMBL" id="KKU22597.1"/>
    </source>
</evidence>
<dbReference type="Proteomes" id="UP000034569">
    <property type="component" value="Unassembled WGS sequence"/>
</dbReference>
<dbReference type="SUPFAM" id="SSF52768">
    <property type="entry name" value="Arginase/deacetylase"/>
    <property type="match status" value="1"/>
</dbReference>
<proteinExistence type="inferred from homology"/>
<gene>
    <name evidence="5" type="ORF">UX33_C0009G0021</name>
</gene>
<feature type="binding site" evidence="3">
    <location>
        <position position="135"/>
    </location>
    <ligand>
        <name>Mn(2+)</name>
        <dbReference type="ChEBI" id="CHEBI:29035"/>
        <label>1</label>
    </ligand>
</feature>
<dbReference type="GO" id="GO:0033389">
    <property type="term" value="P:putrescine biosynthetic process from arginine, via agmatine"/>
    <property type="evidence" value="ECO:0007669"/>
    <property type="project" value="TreeGrafter"/>
</dbReference>